<evidence type="ECO:0000313" key="2">
    <source>
        <dbReference type="Proteomes" id="UP001228504"/>
    </source>
</evidence>
<organism evidence="1 2">
    <name type="scientific">Eubacterium multiforme</name>
    <dbReference type="NCBI Taxonomy" id="83339"/>
    <lineage>
        <taxon>Bacteria</taxon>
        <taxon>Bacillati</taxon>
        <taxon>Bacillota</taxon>
        <taxon>Clostridia</taxon>
        <taxon>Eubacteriales</taxon>
        <taxon>Eubacteriaceae</taxon>
        <taxon>Eubacterium</taxon>
    </lineage>
</organism>
<dbReference type="Gene3D" id="2.30.110.10">
    <property type="entry name" value="Electron Transport, Fmn-binding Protein, Chain A"/>
    <property type="match status" value="1"/>
</dbReference>
<name>A0ABT9UUM5_9FIRM</name>
<keyword evidence="2" id="KW-1185">Reference proteome</keyword>
<dbReference type="RefSeq" id="WP_307486294.1">
    <property type="nucleotide sequence ID" value="NZ_JAUSUF010000006.1"/>
</dbReference>
<reference evidence="1 2" key="1">
    <citation type="submission" date="2023-07" db="EMBL/GenBank/DDBJ databases">
        <title>Genomic Encyclopedia of Type Strains, Phase IV (KMG-IV): sequencing the most valuable type-strain genomes for metagenomic binning, comparative biology and taxonomic classification.</title>
        <authorList>
            <person name="Goeker M."/>
        </authorList>
    </citation>
    <scope>NUCLEOTIDE SEQUENCE [LARGE SCALE GENOMIC DNA]</scope>
    <source>
        <strain evidence="1 2">DSM 20694</strain>
    </source>
</reference>
<protein>
    <submittedName>
        <fullName evidence="1">General stress protein 26</fullName>
    </submittedName>
</protein>
<comment type="caution">
    <text evidence="1">The sequence shown here is derived from an EMBL/GenBank/DDBJ whole genome shotgun (WGS) entry which is preliminary data.</text>
</comment>
<dbReference type="EMBL" id="JAUSUF010000006">
    <property type="protein sequence ID" value="MDQ0150016.1"/>
    <property type="molecule type" value="Genomic_DNA"/>
</dbReference>
<gene>
    <name evidence="1" type="ORF">J2S18_001952</name>
</gene>
<sequence length="137" mass="15789">MTKDILYENAIRLLNKSNTLSLSVVDENGYPIIYAMEKVLQINLEKVIFITKKVSKKVSLLNINNKCCVEVHTEDDMVCLKGYIEIKNSEKDKKEILPKNYIQRLKNSGSDKYCLLIFHTLNAHLYIDGILKTIPIQ</sequence>
<evidence type="ECO:0000313" key="1">
    <source>
        <dbReference type="EMBL" id="MDQ0150016.1"/>
    </source>
</evidence>
<dbReference type="SUPFAM" id="SSF50475">
    <property type="entry name" value="FMN-binding split barrel"/>
    <property type="match status" value="1"/>
</dbReference>
<dbReference type="Proteomes" id="UP001228504">
    <property type="component" value="Unassembled WGS sequence"/>
</dbReference>
<dbReference type="InterPro" id="IPR012349">
    <property type="entry name" value="Split_barrel_FMN-bd"/>
</dbReference>
<proteinExistence type="predicted"/>
<accession>A0ABT9UUM5</accession>